<dbReference type="InterPro" id="IPR001878">
    <property type="entry name" value="Znf_CCHC"/>
</dbReference>
<evidence type="ECO:0000313" key="4">
    <source>
        <dbReference type="EMBL" id="CAD6267395.1"/>
    </source>
</evidence>
<dbReference type="InterPro" id="IPR036875">
    <property type="entry name" value="Znf_CCHC_sf"/>
</dbReference>
<gene>
    <name evidence="4" type="ORF">NCGR_LOCUS50700</name>
</gene>
<sequence length="183" mass="19631">MGRLMLAEEDWLEKNKHRFQSGYKPGGSGSGGGAPKNKTAARTDGGASKPVKLTFEGTPRCKGRCRNCGIYGHWEQDCKRPKKDKKKEQVQPKANVAIGGGDQSGDRSWATCDVVHGSSQCVHLMEEKVVPVDVPDGVWVLDTGASNHMTGMPSALTQIDTSVRGTIKFGDGSSVRIRGMGSE</sequence>
<dbReference type="Pfam" id="PF22936">
    <property type="entry name" value="Pol_BBD"/>
    <property type="match status" value="1"/>
</dbReference>
<dbReference type="GO" id="GO:0003676">
    <property type="term" value="F:nucleic acid binding"/>
    <property type="evidence" value="ECO:0007669"/>
    <property type="project" value="InterPro"/>
</dbReference>
<accession>A0A811RBS1</accession>
<name>A0A811RBS1_9POAL</name>
<dbReference type="Proteomes" id="UP000604825">
    <property type="component" value="Unassembled WGS sequence"/>
</dbReference>
<evidence type="ECO:0000259" key="3">
    <source>
        <dbReference type="PROSITE" id="PS50158"/>
    </source>
</evidence>
<dbReference type="GO" id="GO:0008270">
    <property type="term" value="F:zinc ion binding"/>
    <property type="evidence" value="ECO:0007669"/>
    <property type="project" value="UniProtKB-KW"/>
</dbReference>
<dbReference type="SUPFAM" id="SSF57756">
    <property type="entry name" value="Retrovirus zinc finger-like domains"/>
    <property type="match status" value="1"/>
</dbReference>
<dbReference type="AlphaFoldDB" id="A0A811RBS1"/>
<dbReference type="EMBL" id="CAJGYO010000014">
    <property type="protein sequence ID" value="CAD6267395.1"/>
    <property type="molecule type" value="Genomic_DNA"/>
</dbReference>
<dbReference type="PROSITE" id="PS50158">
    <property type="entry name" value="ZF_CCHC"/>
    <property type="match status" value="1"/>
</dbReference>
<evidence type="ECO:0000313" key="5">
    <source>
        <dbReference type="Proteomes" id="UP000604825"/>
    </source>
</evidence>
<protein>
    <recommendedName>
        <fullName evidence="3">CCHC-type domain-containing protein</fullName>
    </recommendedName>
</protein>
<feature type="compositionally biased region" description="Gly residues" evidence="2">
    <location>
        <begin position="24"/>
        <end position="34"/>
    </location>
</feature>
<comment type="caution">
    <text evidence="4">The sequence shown here is derived from an EMBL/GenBank/DDBJ whole genome shotgun (WGS) entry which is preliminary data.</text>
</comment>
<keyword evidence="1" id="KW-0863">Zinc-finger</keyword>
<evidence type="ECO:0000256" key="1">
    <source>
        <dbReference type="PROSITE-ProRule" id="PRU00047"/>
    </source>
</evidence>
<keyword evidence="1" id="KW-0479">Metal-binding</keyword>
<organism evidence="4 5">
    <name type="scientific">Miscanthus lutarioriparius</name>
    <dbReference type="NCBI Taxonomy" id="422564"/>
    <lineage>
        <taxon>Eukaryota</taxon>
        <taxon>Viridiplantae</taxon>
        <taxon>Streptophyta</taxon>
        <taxon>Embryophyta</taxon>
        <taxon>Tracheophyta</taxon>
        <taxon>Spermatophyta</taxon>
        <taxon>Magnoliopsida</taxon>
        <taxon>Liliopsida</taxon>
        <taxon>Poales</taxon>
        <taxon>Poaceae</taxon>
        <taxon>PACMAD clade</taxon>
        <taxon>Panicoideae</taxon>
        <taxon>Andropogonodae</taxon>
        <taxon>Andropogoneae</taxon>
        <taxon>Saccharinae</taxon>
        <taxon>Miscanthus</taxon>
    </lineage>
</organism>
<proteinExistence type="predicted"/>
<reference evidence="4" key="1">
    <citation type="submission" date="2020-10" db="EMBL/GenBank/DDBJ databases">
        <authorList>
            <person name="Han B."/>
            <person name="Lu T."/>
            <person name="Zhao Q."/>
            <person name="Huang X."/>
            <person name="Zhao Y."/>
        </authorList>
    </citation>
    <scope>NUCLEOTIDE SEQUENCE</scope>
</reference>
<dbReference type="OrthoDB" id="693781at2759"/>
<evidence type="ECO:0000256" key="2">
    <source>
        <dbReference type="SAM" id="MobiDB-lite"/>
    </source>
</evidence>
<keyword evidence="1" id="KW-0862">Zinc</keyword>
<feature type="domain" description="CCHC-type" evidence="3">
    <location>
        <begin position="64"/>
        <end position="80"/>
    </location>
</feature>
<dbReference type="InterPro" id="IPR054722">
    <property type="entry name" value="PolX-like_BBD"/>
</dbReference>
<keyword evidence="5" id="KW-1185">Reference proteome</keyword>
<feature type="region of interest" description="Disordered" evidence="2">
    <location>
        <begin position="17"/>
        <end position="53"/>
    </location>
</feature>
<feature type="region of interest" description="Disordered" evidence="2">
    <location>
        <begin position="77"/>
        <end position="107"/>
    </location>
</feature>